<reference evidence="1 2" key="1">
    <citation type="journal article" date="2005" name="PLoS Biol.">
        <title>The genomes of Oryza sativa: a history of duplications.</title>
        <authorList>
            <person name="Yu J."/>
            <person name="Wang J."/>
            <person name="Lin W."/>
            <person name="Li S."/>
            <person name="Li H."/>
            <person name="Zhou J."/>
            <person name="Ni P."/>
            <person name="Dong W."/>
            <person name="Hu S."/>
            <person name="Zeng C."/>
            <person name="Zhang J."/>
            <person name="Zhang Y."/>
            <person name="Li R."/>
            <person name="Xu Z."/>
            <person name="Li S."/>
            <person name="Li X."/>
            <person name="Zheng H."/>
            <person name="Cong L."/>
            <person name="Lin L."/>
            <person name="Yin J."/>
            <person name="Geng J."/>
            <person name="Li G."/>
            <person name="Shi J."/>
            <person name="Liu J."/>
            <person name="Lv H."/>
            <person name="Li J."/>
            <person name="Wang J."/>
            <person name="Deng Y."/>
            <person name="Ran L."/>
            <person name="Shi X."/>
            <person name="Wang X."/>
            <person name="Wu Q."/>
            <person name="Li C."/>
            <person name="Ren X."/>
            <person name="Wang J."/>
            <person name="Wang X."/>
            <person name="Li D."/>
            <person name="Liu D."/>
            <person name="Zhang X."/>
            <person name="Ji Z."/>
            <person name="Zhao W."/>
            <person name="Sun Y."/>
            <person name="Zhang Z."/>
            <person name="Bao J."/>
            <person name="Han Y."/>
            <person name="Dong L."/>
            <person name="Ji J."/>
            <person name="Chen P."/>
            <person name="Wu S."/>
            <person name="Liu J."/>
            <person name="Xiao Y."/>
            <person name="Bu D."/>
            <person name="Tan J."/>
            <person name="Yang L."/>
            <person name="Ye C."/>
            <person name="Zhang J."/>
            <person name="Xu J."/>
            <person name="Zhou Y."/>
            <person name="Yu Y."/>
            <person name="Zhang B."/>
            <person name="Zhuang S."/>
            <person name="Wei H."/>
            <person name="Liu B."/>
            <person name="Lei M."/>
            <person name="Yu H."/>
            <person name="Li Y."/>
            <person name="Xu H."/>
            <person name="Wei S."/>
            <person name="He X."/>
            <person name="Fang L."/>
            <person name="Zhang Z."/>
            <person name="Zhang Y."/>
            <person name="Huang X."/>
            <person name="Su Z."/>
            <person name="Tong W."/>
            <person name="Li J."/>
            <person name="Tong Z."/>
            <person name="Li S."/>
            <person name="Ye J."/>
            <person name="Wang L."/>
            <person name="Fang L."/>
            <person name="Lei T."/>
            <person name="Chen C."/>
            <person name="Chen H."/>
            <person name="Xu Z."/>
            <person name="Li H."/>
            <person name="Huang H."/>
            <person name="Zhang F."/>
            <person name="Xu H."/>
            <person name="Li N."/>
            <person name="Zhao C."/>
            <person name="Li S."/>
            <person name="Dong L."/>
            <person name="Huang Y."/>
            <person name="Li L."/>
            <person name="Xi Y."/>
            <person name="Qi Q."/>
            <person name="Li W."/>
            <person name="Zhang B."/>
            <person name="Hu W."/>
            <person name="Zhang Y."/>
            <person name="Tian X."/>
            <person name="Jiao Y."/>
            <person name="Liang X."/>
            <person name="Jin J."/>
            <person name="Gao L."/>
            <person name="Zheng W."/>
            <person name="Hao B."/>
            <person name="Liu S."/>
            <person name="Wang W."/>
            <person name="Yuan L."/>
            <person name="Cao M."/>
            <person name="McDermott J."/>
            <person name="Samudrala R."/>
            <person name="Wang J."/>
            <person name="Wong G.K."/>
            <person name="Yang H."/>
        </authorList>
    </citation>
    <scope>NUCLEOTIDE SEQUENCE [LARGE SCALE GENOMIC DNA]</scope>
    <source>
        <strain evidence="2">cv. 93-11</strain>
    </source>
</reference>
<protein>
    <submittedName>
        <fullName evidence="1">Uncharacterized protein</fullName>
    </submittedName>
</protein>
<evidence type="ECO:0000313" key="1">
    <source>
        <dbReference type="EMBL" id="EEC73365.1"/>
    </source>
</evidence>
<dbReference type="Gramene" id="BGIOSGA008397-TA">
    <property type="protein sequence ID" value="BGIOSGA008397-PA"/>
    <property type="gene ID" value="BGIOSGA008397"/>
</dbReference>
<evidence type="ECO:0000313" key="2">
    <source>
        <dbReference type="Proteomes" id="UP000007015"/>
    </source>
</evidence>
<accession>B8AJC6</accession>
<proteinExistence type="predicted"/>
<sequence>MELQLCRPFGPQCRRSRGLHRRLRIDNLVIRTGSSSAAKDLLPLLRASPPHLQVATVAALGRWSSFLYMVTDVTIQAVGPGTSPSTSTSMIHRQRRRIFLDYTSLFSDNCMLLWQFSLYAVLTPQSSRRPSLLVSSDISV</sequence>
<dbReference type="AlphaFoldDB" id="B8AJC6"/>
<gene>
    <name evidence="1" type="ORF">OsI_07594</name>
</gene>
<dbReference type="OMA" id="MELQLCR"/>
<dbReference type="InterPro" id="IPR022146">
    <property type="entry name" value="DUF3678"/>
</dbReference>
<dbReference type="HOGENOM" id="CLU_152850_0_0_1"/>
<keyword evidence="2" id="KW-1185">Reference proteome</keyword>
<dbReference type="EMBL" id="CM000127">
    <property type="protein sequence ID" value="EEC73365.1"/>
    <property type="molecule type" value="Genomic_DNA"/>
</dbReference>
<dbReference type="Proteomes" id="UP000007015">
    <property type="component" value="Chromosome 2"/>
</dbReference>
<name>B8AJC6_ORYSI</name>
<dbReference type="Pfam" id="PF12435">
    <property type="entry name" value="DUF3678"/>
    <property type="match status" value="1"/>
</dbReference>
<organism evidence="1 2">
    <name type="scientific">Oryza sativa subsp. indica</name>
    <name type="common">Rice</name>
    <dbReference type="NCBI Taxonomy" id="39946"/>
    <lineage>
        <taxon>Eukaryota</taxon>
        <taxon>Viridiplantae</taxon>
        <taxon>Streptophyta</taxon>
        <taxon>Embryophyta</taxon>
        <taxon>Tracheophyta</taxon>
        <taxon>Spermatophyta</taxon>
        <taxon>Magnoliopsida</taxon>
        <taxon>Liliopsida</taxon>
        <taxon>Poales</taxon>
        <taxon>Poaceae</taxon>
        <taxon>BOP clade</taxon>
        <taxon>Oryzoideae</taxon>
        <taxon>Oryzeae</taxon>
        <taxon>Oryzinae</taxon>
        <taxon>Oryza</taxon>
        <taxon>Oryza sativa</taxon>
    </lineage>
</organism>